<dbReference type="eggNOG" id="COG1366">
    <property type="taxonomic scope" value="Bacteria"/>
</dbReference>
<evidence type="ECO:0000313" key="3">
    <source>
        <dbReference type="EMBL" id="KGX90282.1"/>
    </source>
</evidence>
<dbReference type="SUPFAM" id="SSF52091">
    <property type="entry name" value="SpoIIaa-like"/>
    <property type="match status" value="1"/>
</dbReference>
<dbReference type="OrthoDB" id="9800154at2"/>
<dbReference type="Pfam" id="PF14361">
    <property type="entry name" value="RsbRD_N"/>
    <property type="match status" value="1"/>
</dbReference>
<dbReference type="PANTHER" id="PTHR33745:SF3">
    <property type="entry name" value="RSBT CO-ANTAGONIST PROTEIN RSBRC"/>
    <property type="match status" value="1"/>
</dbReference>
<sequence>MEQNQKLYEFITNHAEEITDEWLRKVKVGRETKYSRETREHGEQEALDQYKDITYSIANIFISKKVNPTDEIQDWAQNISEKRVAEQTPIHETLQNFKTYRVVLWNRMKDFFQDAPVDLEHILRWTELLQEAYDYMVLQFTEHYYKTNIKQLHAQEQLINELSSPVIPITNEEAILPLIGDLDRKRISNIQSTTLERCSQHSYERIYLDMSGVESIDTIVAHHLFQLIQSLELLGVTSVICGMNPKVAQVAIQLGIDFTQIPIKSTLSHALDELGSKQVQN</sequence>
<dbReference type="PROSITE" id="PS50801">
    <property type="entry name" value="STAS"/>
    <property type="match status" value="1"/>
</dbReference>
<gene>
    <name evidence="3" type="ORF">N783_21060</name>
</gene>
<dbReference type="InterPro" id="IPR036513">
    <property type="entry name" value="STAS_dom_sf"/>
</dbReference>
<dbReference type="CDD" id="cd07041">
    <property type="entry name" value="STAS_RsbR_RsbS_like"/>
    <property type="match status" value="1"/>
</dbReference>
<dbReference type="InterPro" id="IPR051932">
    <property type="entry name" value="Bact_StressResp_Reg"/>
</dbReference>
<reference evidence="3 4" key="1">
    <citation type="submission" date="2013-08" db="EMBL/GenBank/DDBJ databases">
        <authorList>
            <person name="Huang J."/>
            <person name="Wang G."/>
        </authorList>
    </citation>
    <scope>NUCLEOTIDE SEQUENCE [LARGE SCALE GENOMIC DNA]</scope>
    <source>
        <strain evidence="3 4">BH030004</strain>
    </source>
</reference>
<organism evidence="3 4">
    <name type="scientific">Pontibacillus marinus BH030004 = DSM 16465</name>
    <dbReference type="NCBI Taxonomy" id="1385511"/>
    <lineage>
        <taxon>Bacteria</taxon>
        <taxon>Bacillati</taxon>
        <taxon>Bacillota</taxon>
        <taxon>Bacilli</taxon>
        <taxon>Bacillales</taxon>
        <taxon>Bacillaceae</taxon>
        <taxon>Pontibacillus</taxon>
    </lineage>
</organism>
<dbReference type="Gene3D" id="1.10.490.70">
    <property type="entry name" value="Histidine kinase N-terminal domain"/>
    <property type="match status" value="1"/>
</dbReference>
<dbReference type="RefSeq" id="WP_027448679.1">
    <property type="nucleotide sequence ID" value="NZ_AVPF01000008.1"/>
</dbReference>
<protein>
    <recommendedName>
        <fullName evidence="2">STAS domain-containing protein</fullName>
    </recommendedName>
</protein>
<evidence type="ECO:0000256" key="1">
    <source>
        <dbReference type="ARBA" id="ARBA00022553"/>
    </source>
</evidence>
<evidence type="ECO:0000313" key="4">
    <source>
        <dbReference type="Proteomes" id="UP000030403"/>
    </source>
</evidence>
<dbReference type="InterPro" id="IPR025751">
    <property type="entry name" value="RsbRD_N_dom"/>
</dbReference>
<proteinExistence type="predicted"/>
<feature type="domain" description="STAS" evidence="2">
    <location>
        <begin position="163"/>
        <end position="274"/>
    </location>
</feature>
<dbReference type="AlphaFoldDB" id="A0A0A5I368"/>
<dbReference type="InterPro" id="IPR002645">
    <property type="entry name" value="STAS_dom"/>
</dbReference>
<dbReference type="PANTHER" id="PTHR33745">
    <property type="entry name" value="RSBT ANTAGONIST PROTEIN RSBS-RELATED"/>
    <property type="match status" value="1"/>
</dbReference>
<name>A0A0A5I368_9BACI</name>
<accession>A0A0A5I368</accession>
<dbReference type="Gene3D" id="3.30.750.24">
    <property type="entry name" value="STAS domain"/>
    <property type="match status" value="1"/>
</dbReference>
<keyword evidence="4" id="KW-1185">Reference proteome</keyword>
<comment type="caution">
    <text evidence="3">The sequence shown here is derived from an EMBL/GenBank/DDBJ whole genome shotgun (WGS) entry which is preliminary data.</text>
</comment>
<keyword evidence="1" id="KW-0597">Phosphoprotein</keyword>
<dbReference type="STRING" id="1385511.GCA_000425225_02206"/>
<dbReference type="EMBL" id="AVPF01000008">
    <property type="protein sequence ID" value="KGX90282.1"/>
    <property type="molecule type" value="Genomic_DNA"/>
</dbReference>
<dbReference type="Pfam" id="PF01740">
    <property type="entry name" value="STAS"/>
    <property type="match status" value="1"/>
</dbReference>
<evidence type="ECO:0000259" key="2">
    <source>
        <dbReference type="PROSITE" id="PS50801"/>
    </source>
</evidence>
<dbReference type="Proteomes" id="UP000030403">
    <property type="component" value="Unassembled WGS sequence"/>
</dbReference>